<evidence type="ECO:0000313" key="5">
    <source>
        <dbReference type="EMBL" id="KAF1689164.1"/>
    </source>
</evidence>
<organism evidence="5 6">
    <name type="scientific">Pseudoxanthomonas taiwanensis</name>
    <dbReference type="NCBI Taxonomy" id="176598"/>
    <lineage>
        <taxon>Bacteria</taxon>
        <taxon>Pseudomonadati</taxon>
        <taxon>Pseudomonadota</taxon>
        <taxon>Gammaproteobacteria</taxon>
        <taxon>Lysobacterales</taxon>
        <taxon>Lysobacteraceae</taxon>
        <taxon>Pseudoxanthomonas</taxon>
    </lineage>
</organism>
<accession>A0A921TG68</accession>
<reference evidence="5" key="1">
    <citation type="submission" date="2017-10" db="EMBL/GenBank/DDBJ databases">
        <title>Whole genome sequencing of members of genus Pseudoxanthomonas.</title>
        <authorList>
            <person name="Kumar S."/>
            <person name="Bansal K."/>
            <person name="Kaur A."/>
            <person name="Patil P."/>
            <person name="Sharma S."/>
            <person name="Patil P.B."/>
        </authorList>
    </citation>
    <scope>NUCLEOTIDE SEQUENCE</scope>
    <source>
        <strain evidence="5">DSM 22914</strain>
    </source>
</reference>
<evidence type="ECO:0000313" key="6">
    <source>
        <dbReference type="Proteomes" id="UP000717981"/>
    </source>
</evidence>
<keyword evidence="1" id="KW-0732">Signal</keyword>
<dbReference type="Pfam" id="PF16371">
    <property type="entry name" value="MetallophosN"/>
    <property type="match status" value="1"/>
</dbReference>
<dbReference type="RefSeq" id="WP_162124305.1">
    <property type="nucleotide sequence ID" value="NZ_PDWK01000026.1"/>
</dbReference>
<feature type="signal peptide" evidence="1">
    <location>
        <begin position="1"/>
        <end position="21"/>
    </location>
</feature>
<comment type="caution">
    <text evidence="5">The sequence shown here is derived from an EMBL/GenBank/DDBJ whole genome shotgun (WGS) entry which is preliminary data.</text>
</comment>
<evidence type="ECO:0000259" key="2">
    <source>
        <dbReference type="Pfam" id="PF00149"/>
    </source>
</evidence>
<evidence type="ECO:0000256" key="1">
    <source>
        <dbReference type="SAM" id="SignalP"/>
    </source>
</evidence>
<dbReference type="GO" id="GO:0016787">
    <property type="term" value="F:hydrolase activity"/>
    <property type="evidence" value="ECO:0007669"/>
    <property type="project" value="InterPro"/>
</dbReference>
<keyword evidence="6" id="KW-1185">Reference proteome</keyword>
<protein>
    <submittedName>
        <fullName evidence="5">Calcineurin phosphoesterase</fullName>
    </submittedName>
</protein>
<dbReference type="OrthoDB" id="9784378at2"/>
<dbReference type="InterPro" id="IPR051918">
    <property type="entry name" value="STPP_CPPED1"/>
</dbReference>
<feature type="chain" id="PRO_5037433453" evidence="1">
    <location>
        <begin position="22"/>
        <end position="535"/>
    </location>
</feature>
<name>A0A921TG68_9GAMM</name>
<dbReference type="Proteomes" id="UP000717981">
    <property type="component" value="Unassembled WGS sequence"/>
</dbReference>
<dbReference type="InterPro" id="IPR029052">
    <property type="entry name" value="Metallo-depent_PP-like"/>
</dbReference>
<feature type="domain" description="Calcineurin-like phosphoesterase N-terminal" evidence="4">
    <location>
        <begin position="45"/>
        <end position="102"/>
    </location>
</feature>
<dbReference type="InterPro" id="IPR032285">
    <property type="entry name" value="Metallophos_N"/>
</dbReference>
<dbReference type="Pfam" id="PF00149">
    <property type="entry name" value="Metallophos"/>
    <property type="match status" value="1"/>
</dbReference>
<sequence>MRARSALILAALLAWPGAAPAATATIAEGVVYLETDGRPGRGPDEPGVAGVLVSNGRELVRTDAQGRYRLVVAQGQTVFVVKPEGYRFPARANGLPDFWKHYFPEGSPPLRYGGIAPTVPEHWDFALERAPATPAHGFEVLVFSDTQVKNLREVDYYLRDVVLPLAGRHAATFGTTLGDLVNDDMSLYGALDAVTGRLGVPWFPVPGNHDVDQDATRDEDAGLSWRNAYGPDTYALEEGGASFVFMDDVVHLPGQRPSYIGGLREDQFAFLEAYLATLPPERLVVLGFHIPLFDEDGRETFRHADRERLFTLLARFPRVLVLSGHNHTQRHYYHGPAEGWHGAAPLHEYNVGAVCGAFWSGAPDAEGIPDTTMADGTPNGHALLRVAADGSYALEWHPARVPQDDPAFTRAMALHAPRALRRGAYPSYGVYANVFMGDDGTEVEYRIDGGPWRPMRRVERPDPRLVLENVADDLAETPRGYDRSPEARPSMHLWRGVLATDLAPGEHHVEVRARGRWVGQAAASTTYRLVEVAAD</sequence>
<dbReference type="InterPro" id="IPR032288">
    <property type="entry name" value="Metallophos_C"/>
</dbReference>
<proteinExistence type="predicted"/>
<dbReference type="Pfam" id="PF16370">
    <property type="entry name" value="MetallophosC"/>
    <property type="match status" value="1"/>
</dbReference>
<dbReference type="Gene3D" id="3.60.21.10">
    <property type="match status" value="1"/>
</dbReference>
<dbReference type="AlphaFoldDB" id="A0A921TG68"/>
<feature type="domain" description="Calcineurin-like phosphoesterase C-terminal" evidence="3">
    <location>
        <begin position="348"/>
        <end position="516"/>
    </location>
</feature>
<dbReference type="PANTHER" id="PTHR43143">
    <property type="entry name" value="METALLOPHOSPHOESTERASE, CALCINEURIN SUPERFAMILY"/>
    <property type="match status" value="1"/>
</dbReference>
<dbReference type="InterPro" id="IPR004843">
    <property type="entry name" value="Calcineurin-like_PHP"/>
</dbReference>
<evidence type="ECO:0000259" key="3">
    <source>
        <dbReference type="Pfam" id="PF16370"/>
    </source>
</evidence>
<gene>
    <name evidence="5" type="ORF">CR938_06925</name>
</gene>
<feature type="domain" description="Calcineurin-like phosphoesterase" evidence="2">
    <location>
        <begin position="140"/>
        <end position="328"/>
    </location>
</feature>
<dbReference type="SUPFAM" id="SSF56300">
    <property type="entry name" value="Metallo-dependent phosphatases"/>
    <property type="match status" value="1"/>
</dbReference>
<dbReference type="PANTHER" id="PTHR43143:SF6">
    <property type="entry name" value="BLL3016 PROTEIN"/>
    <property type="match status" value="1"/>
</dbReference>
<evidence type="ECO:0000259" key="4">
    <source>
        <dbReference type="Pfam" id="PF16371"/>
    </source>
</evidence>
<dbReference type="EMBL" id="PDWK01000026">
    <property type="protein sequence ID" value="KAF1689164.1"/>
    <property type="molecule type" value="Genomic_DNA"/>
</dbReference>